<dbReference type="EMBL" id="CAXLJM020000049">
    <property type="protein sequence ID" value="CAL8114300.1"/>
    <property type="molecule type" value="Genomic_DNA"/>
</dbReference>
<dbReference type="Proteomes" id="UP001642540">
    <property type="component" value="Unassembled WGS sequence"/>
</dbReference>
<reference evidence="2 3" key="1">
    <citation type="submission" date="2024-08" db="EMBL/GenBank/DDBJ databases">
        <authorList>
            <person name="Cucini C."/>
            <person name="Frati F."/>
        </authorList>
    </citation>
    <scope>NUCLEOTIDE SEQUENCE [LARGE SCALE GENOMIC DNA]</scope>
</reference>
<evidence type="ECO:0000313" key="3">
    <source>
        <dbReference type="Proteomes" id="UP001642540"/>
    </source>
</evidence>
<proteinExistence type="predicted"/>
<evidence type="ECO:0000313" key="2">
    <source>
        <dbReference type="EMBL" id="CAL8114300.1"/>
    </source>
</evidence>
<feature type="region of interest" description="Disordered" evidence="1">
    <location>
        <begin position="132"/>
        <end position="173"/>
    </location>
</feature>
<organism evidence="2 3">
    <name type="scientific">Orchesella dallaii</name>
    <dbReference type="NCBI Taxonomy" id="48710"/>
    <lineage>
        <taxon>Eukaryota</taxon>
        <taxon>Metazoa</taxon>
        <taxon>Ecdysozoa</taxon>
        <taxon>Arthropoda</taxon>
        <taxon>Hexapoda</taxon>
        <taxon>Collembola</taxon>
        <taxon>Entomobryomorpha</taxon>
        <taxon>Entomobryoidea</taxon>
        <taxon>Orchesellidae</taxon>
        <taxon>Orchesellinae</taxon>
        <taxon>Orchesella</taxon>
    </lineage>
</organism>
<feature type="region of interest" description="Disordered" evidence="1">
    <location>
        <begin position="20"/>
        <end position="93"/>
    </location>
</feature>
<name>A0ABP1QY40_9HEXA</name>
<accession>A0ABP1QY40</accession>
<sequence>MARKRAARVTKASPLVRVTRARAVKAEPDEPPIVETTPEPEKVGDINPSLNNGSAAERNVGKSKKSRARKAPVKSGGETNTARDTESPPHLVPEVPEVLPFMNENNEMPELHEPMSPQPTEGHEVINFDAPMQAENPDRSNPDVPVAGPSRDLRQQNTLPKRQGLRSLDQKDHKAGWQYQSTTIPAIDIQDSDDKVQMRNHFWHDVKMLTGSQLRIKMTDEVAPPSHRITFEVLGFLNKNGRRVTGGGLPLATTTVNFQRGQRSKFVFNIIDAELATAHRVSIQIMKEAAESVFETSILRCFDPSGHDSQISAEDVEVLSNEVEVELGRGRPSSIAP</sequence>
<evidence type="ECO:0000256" key="1">
    <source>
        <dbReference type="SAM" id="MobiDB-lite"/>
    </source>
</evidence>
<feature type="compositionally biased region" description="Basic residues" evidence="1">
    <location>
        <begin position="61"/>
        <end position="72"/>
    </location>
</feature>
<protein>
    <submittedName>
        <fullName evidence="2">Uncharacterized protein</fullName>
    </submittedName>
</protein>
<keyword evidence="3" id="KW-1185">Reference proteome</keyword>
<gene>
    <name evidence="2" type="ORF">ODALV1_LOCUS16404</name>
</gene>
<comment type="caution">
    <text evidence="2">The sequence shown here is derived from an EMBL/GenBank/DDBJ whole genome shotgun (WGS) entry which is preliminary data.</text>
</comment>